<dbReference type="PANTHER" id="PTHR30290:SF72">
    <property type="entry name" value="HTH-TYPE TRANSCRIPTIONAL REGULATOR SGRR"/>
    <property type="match status" value="1"/>
</dbReference>
<sequence>MVDNKLLTLWNCFSSGNIRMEEVSETLQISQKQTTRLLKKWEKEGWLTYSPGRGRGKVSSIVWKTNIEEHYEEKTMDLIKTEPVEKSSKYLMFSWSAESKRRLMNQFQKKLGYVQESKDKLIVPRRYSFFAIEPLEATDAHSAHLIANVFNCLVSITPEGKILPEIAHSWEVSFEKHRFYLKKDIRFHDGSILSADEIVNSLERVRAHRHYKDLWSPIEQIVAKTPLVVDIYHPSGCSYLLPLLSTMNASIYKKNKGRLIGTGCFSIEENSESITTLIAFTEHFMERPLLDSIEFVKVPDDFKTIYHTSIEQLDEEEIFQVKSDSDFGVVIMNLCRDSIIQKEEVRNYLHYLIAKNRDTLPMYDPRVLPNHQSCLIGQGNHYTIQEVEPVAFDQPIVIRGTNYTASTTQWLKEMLENEGVPVEVVWFSFEESVTNHPKHQEVDLFIHGEIFEINQNFSFYYFLKNGFSPLFSIIQGDEKIRSQIDQYQLTPFKEWATLNKKVETELINRSVMIPLYYAKRYAPFSKDIKNIKIKHFGYADFSKLWVRPTIDS</sequence>
<accession>A0ABY9JRK0</accession>
<protein>
    <submittedName>
        <fullName evidence="4">SgrR family transcriptional regulator</fullName>
    </submittedName>
</protein>
<dbReference type="SUPFAM" id="SSF46785">
    <property type="entry name" value="Winged helix' DNA-binding domain"/>
    <property type="match status" value="1"/>
</dbReference>
<name>A0ABY9JRK0_9BACI</name>
<evidence type="ECO:0000259" key="2">
    <source>
        <dbReference type="Pfam" id="PF00496"/>
    </source>
</evidence>
<dbReference type="Pfam" id="PF00496">
    <property type="entry name" value="SBP_bac_5"/>
    <property type="match status" value="1"/>
</dbReference>
<dbReference type="InterPro" id="IPR025370">
    <property type="entry name" value="SgrR_HTH_N"/>
</dbReference>
<dbReference type="PANTHER" id="PTHR30290">
    <property type="entry name" value="PERIPLASMIC BINDING COMPONENT OF ABC TRANSPORTER"/>
    <property type="match status" value="1"/>
</dbReference>
<keyword evidence="5" id="KW-1185">Reference proteome</keyword>
<evidence type="ECO:0000313" key="4">
    <source>
        <dbReference type="EMBL" id="WLR41444.1"/>
    </source>
</evidence>
<dbReference type="InterPro" id="IPR036390">
    <property type="entry name" value="WH_DNA-bd_sf"/>
</dbReference>
<proteinExistence type="predicted"/>
<dbReference type="Pfam" id="PF12793">
    <property type="entry name" value="SgrR_N"/>
    <property type="match status" value="1"/>
</dbReference>
<reference evidence="4 5" key="1">
    <citation type="submission" date="2023-06" db="EMBL/GenBank/DDBJ databases">
        <title>Five Gram-positive bacteria isolated from mangrove sediments in Shenzhen, Guangdong, China.</title>
        <authorList>
            <person name="Yu S."/>
            <person name="Zheng W."/>
            <person name="Huang Y."/>
        </authorList>
    </citation>
    <scope>NUCLEOTIDE SEQUENCE [LARGE SCALE GENOMIC DNA]</scope>
    <source>
        <strain evidence="4 5">SaN35-3</strain>
    </source>
</reference>
<organism evidence="4 5">
    <name type="scientific">Bacillus carboniphilus</name>
    <dbReference type="NCBI Taxonomy" id="86663"/>
    <lineage>
        <taxon>Bacteria</taxon>
        <taxon>Bacillati</taxon>
        <taxon>Bacillota</taxon>
        <taxon>Bacilli</taxon>
        <taxon>Bacillales</taxon>
        <taxon>Bacillaceae</taxon>
        <taxon>Bacillus</taxon>
    </lineage>
</organism>
<dbReference type="Proteomes" id="UP001197974">
    <property type="component" value="Chromosome"/>
</dbReference>
<dbReference type="InterPro" id="IPR039424">
    <property type="entry name" value="SBP_5"/>
</dbReference>
<dbReference type="Gene3D" id="3.40.190.10">
    <property type="entry name" value="Periplasmic binding protein-like II"/>
    <property type="match status" value="1"/>
</dbReference>
<dbReference type="EMBL" id="CP129013">
    <property type="protein sequence ID" value="WLR41444.1"/>
    <property type="molecule type" value="Genomic_DNA"/>
</dbReference>
<gene>
    <name evidence="4" type="ORF">LC087_11090</name>
</gene>
<feature type="domain" description="Solute-binding protein family 5" evidence="2">
    <location>
        <begin position="162"/>
        <end position="301"/>
    </location>
</feature>
<dbReference type="SUPFAM" id="SSF53850">
    <property type="entry name" value="Periplasmic binding protein-like II"/>
    <property type="match status" value="1"/>
</dbReference>
<keyword evidence="1" id="KW-0238">DNA-binding</keyword>
<dbReference type="RefSeq" id="WP_226542019.1">
    <property type="nucleotide sequence ID" value="NZ_CP129013.1"/>
</dbReference>
<evidence type="ECO:0000256" key="1">
    <source>
        <dbReference type="ARBA" id="ARBA00023125"/>
    </source>
</evidence>
<feature type="domain" description="Transcriptional regulator SgrR N-terminal HTH" evidence="3">
    <location>
        <begin position="11"/>
        <end position="91"/>
    </location>
</feature>
<evidence type="ECO:0000313" key="5">
    <source>
        <dbReference type="Proteomes" id="UP001197974"/>
    </source>
</evidence>
<dbReference type="InterPro" id="IPR000914">
    <property type="entry name" value="SBP_5_dom"/>
</dbReference>
<evidence type="ECO:0000259" key="3">
    <source>
        <dbReference type="Pfam" id="PF12793"/>
    </source>
</evidence>